<dbReference type="EMBL" id="AZIM01000798">
    <property type="protein sequence ID" value="ETE69273.1"/>
    <property type="molecule type" value="Genomic_DNA"/>
</dbReference>
<evidence type="ECO:0000256" key="5">
    <source>
        <dbReference type="ARBA" id="ARBA00022690"/>
    </source>
</evidence>
<dbReference type="GO" id="GO:0005829">
    <property type="term" value="C:cytosol"/>
    <property type="evidence" value="ECO:0007669"/>
    <property type="project" value="TreeGrafter"/>
</dbReference>
<keyword evidence="6" id="KW-0789">Thiol protease inhibitor</keyword>
<dbReference type="MEROPS" id="I25.003"/>
<dbReference type="FunFam" id="3.10.450.10:FF:000001">
    <property type="entry name" value="Cystatin-A"/>
    <property type="match status" value="1"/>
</dbReference>
<dbReference type="InterPro" id="IPR018073">
    <property type="entry name" value="Prot_inh_cystat_CS"/>
</dbReference>
<comment type="similarity">
    <text evidence="2">Belongs to the cystatin family.</text>
</comment>
<reference evidence="10 11" key="1">
    <citation type="journal article" date="2013" name="Proc. Natl. Acad. Sci. U.S.A.">
        <title>The king cobra genome reveals dynamic gene evolution and adaptation in the snake venom system.</title>
        <authorList>
            <person name="Vonk F.J."/>
            <person name="Casewell N.R."/>
            <person name="Henkel C.V."/>
            <person name="Heimberg A.M."/>
            <person name="Jansen H.J."/>
            <person name="McCleary R.J."/>
            <person name="Kerkkamp H.M."/>
            <person name="Vos R.A."/>
            <person name="Guerreiro I."/>
            <person name="Calvete J.J."/>
            <person name="Wuster W."/>
            <person name="Woods A.E."/>
            <person name="Logan J.M."/>
            <person name="Harrison R.A."/>
            <person name="Castoe T.A."/>
            <person name="de Koning A.P."/>
            <person name="Pollock D.D."/>
            <person name="Yandell M."/>
            <person name="Calderon D."/>
            <person name="Renjifo C."/>
            <person name="Currier R.B."/>
            <person name="Salgado D."/>
            <person name="Pla D."/>
            <person name="Sanz L."/>
            <person name="Hyder A.S."/>
            <person name="Ribeiro J.M."/>
            <person name="Arntzen J.W."/>
            <person name="van den Thillart G.E."/>
            <person name="Boetzer M."/>
            <person name="Pirovano W."/>
            <person name="Dirks R.P."/>
            <person name="Spaink H.P."/>
            <person name="Duboule D."/>
            <person name="McGlinn E."/>
            <person name="Kini R.M."/>
            <person name="Richardson M.K."/>
        </authorList>
    </citation>
    <scope>NUCLEOTIDE SEQUENCE</scope>
    <source>
        <tissue evidence="10">Blood</tissue>
    </source>
</reference>
<dbReference type="PANTHER" id="PTHR11414:SF22">
    <property type="entry name" value="CYSTATIN-B"/>
    <property type="match status" value="1"/>
</dbReference>
<protein>
    <recommendedName>
        <fullName evidence="3">Cystatin</fullName>
    </recommendedName>
</protein>
<proteinExistence type="inferred from homology"/>
<dbReference type="InterPro" id="IPR001713">
    <property type="entry name" value="Prot_inh_stefin"/>
</dbReference>
<organism evidence="10 11">
    <name type="scientific">Ophiophagus hannah</name>
    <name type="common">King cobra</name>
    <name type="synonym">Naja hannah</name>
    <dbReference type="NCBI Taxonomy" id="8665"/>
    <lineage>
        <taxon>Eukaryota</taxon>
        <taxon>Metazoa</taxon>
        <taxon>Chordata</taxon>
        <taxon>Craniata</taxon>
        <taxon>Vertebrata</taxon>
        <taxon>Euteleostomi</taxon>
        <taxon>Lepidosauria</taxon>
        <taxon>Squamata</taxon>
        <taxon>Bifurcata</taxon>
        <taxon>Unidentata</taxon>
        <taxon>Episquamata</taxon>
        <taxon>Toxicofera</taxon>
        <taxon>Serpentes</taxon>
        <taxon>Colubroidea</taxon>
        <taxon>Elapidae</taxon>
        <taxon>Elapinae</taxon>
        <taxon>Ophiophagus</taxon>
    </lineage>
</organism>
<dbReference type="GO" id="GO:0004869">
    <property type="term" value="F:cysteine-type endopeptidase inhibitor activity"/>
    <property type="evidence" value="ECO:0007669"/>
    <property type="project" value="UniProtKB-KW"/>
</dbReference>
<name>V8P5H9_OPHHA</name>
<dbReference type="PRINTS" id="PR00295">
    <property type="entry name" value="STEFINA"/>
</dbReference>
<evidence type="ECO:0000256" key="7">
    <source>
        <dbReference type="ARBA" id="ARBA00022990"/>
    </source>
</evidence>
<evidence type="ECO:0000256" key="3">
    <source>
        <dbReference type="ARBA" id="ARBA00021058"/>
    </source>
</evidence>
<dbReference type="Proteomes" id="UP000018936">
    <property type="component" value="Unassembled WGS sequence"/>
</dbReference>
<dbReference type="InterPro" id="IPR046350">
    <property type="entry name" value="Cystatin_sf"/>
</dbReference>
<evidence type="ECO:0000256" key="1">
    <source>
        <dbReference type="ARBA" id="ARBA00004496"/>
    </source>
</evidence>
<dbReference type="CDD" id="cd00042">
    <property type="entry name" value="CY"/>
    <property type="match status" value="1"/>
</dbReference>
<keyword evidence="7" id="KW-0007">Acetylation</keyword>
<comment type="caution">
    <text evidence="10">The sequence shown here is derived from an EMBL/GenBank/DDBJ whole genome shotgun (WGS) entry which is preliminary data.</text>
</comment>
<keyword evidence="4" id="KW-0963">Cytoplasm</keyword>
<keyword evidence="5" id="KW-0646">Protease inhibitor</keyword>
<evidence type="ECO:0000256" key="4">
    <source>
        <dbReference type="ARBA" id="ARBA00022490"/>
    </source>
</evidence>
<dbReference type="Pfam" id="PF00031">
    <property type="entry name" value="Cystatin"/>
    <property type="match status" value="1"/>
</dbReference>
<feature type="domain" description="Cystatin" evidence="9">
    <location>
        <begin position="49"/>
        <end position="146"/>
    </location>
</feature>
<dbReference type="SMART" id="SM00043">
    <property type="entry name" value="CY"/>
    <property type="match status" value="1"/>
</dbReference>
<gene>
    <name evidence="10" type="primary">CSTB</name>
    <name evidence="10" type="ORF">L345_04907</name>
</gene>
<dbReference type="PANTHER" id="PTHR11414">
    <property type="entry name" value="CYSTATIN FAMILY MEMBER"/>
    <property type="match status" value="1"/>
</dbReference>
<sequence>MRCLVLTSSGYAPNRGQLIQGLDCEGEETLSLWFAQPVVAATSFPSPAMSCGGLSEPKAATAETQQITQEIKSQLEEKESRNFDIFNAVSYKTQVVAGINYFIKIHVGNDEYFHVRVYKRLPHENKPVELTNYQSKKEKHEDLTYF</sequence>
<dbReference type="PROSITE" id="PS00287">
    <property type="entry name" value="CYSTATIN"/>
    <property type="match status" value="1"/>
</dbReference>
<evidence type="ECO:0000259" key="9">
    <source>
        <dbReference type="SMART" id="SM00043"/>
    </source>
</evidence>
<evidence type="ECO:0000313" key="11">
    <source>
        <dbReference type="Proteomes" id="UP000018936"/>
    </source>
</evidence>
<evidence type="ECO:0000256" key="2">
    <source>
        <dbReference type="ARBA" id="ARBA00009403"/>
    </source>
</evidence>
<keyword evidence="11" id="KW-1185">Reference proteome</keyword>
<dbReference type="Gene3D" id="3.10.450.10">
    <property type="match status" value="1"/>
</dbReference>
<comment type="subcellular location">
    <subcellularLocation>
        <location evidence="1">Cytoplasm</location>
    </subcellularLocation>
</comment>
<dbReference type="AlphaFoldDB" id="V8P5H9"/>
<dbReference type="InterPro" id="IPR000010">
    <property type="entry name" value="Cystatin_dom"/>
</dbReference>
<evidence type="ECO:0000313" key="10">
    <source>
        <dbReference type="EMBL" id="ETE69273.1"/>
    </source>
</evidence>
<evidence type="ECO:0000256" key="6">
    <source>
        <dbReference type="ARBA" id="ARBA00022704"/>
    </source>
</evidence>
<evidence type="ECO:0000256" key="8">
    <source>
        <dbReference type="ARBA" id="ARBA00024754"/>
    </source>
</evidence>
<comment type="function">
    <text evidence="8">Inhibits various C1 cysteine proteases including cathepsin L, papain and cathepsin B. This protein has no toxic activity and its function in the venom is unknown. It may play a role as a housekeeping or regulatory protein.</text>
</comment>
<dbReference type="SUPFAM" id="SSF54403">
    <property type="entry name" value="Cystatin/monellin"/>
    <property type="match status" value="1"/>
</dbReference>
<accession>V8P5H9</accession>
<dbReference type="OrthoDB" id="2429551at2759"/>